<dbReference type="InterPro" id="IPR054579">
    <property type="entry name" value="GCE-like_dom"/>
</dbReference>
<evidence type="ECO:0000256" key="2">
    <source>
        <dbReference type="ARBA" id="ARBA00022729"/>
    </source>
</evidence>
<gene>
    <name evidence="7" type="ORF">ACFOOI_11945</name>
</gene>
<dbReference type="InterPro" id="IPR029058">
    <property type="entry name" value="AB_hydrolase_fold"/>
</dbReference>
<feature type="signal peptide" evidence="5">
    <location>
        <begin position="1"/>
        <end position="17"/>
    </location>
</feature>
<evidence type="ECO:0000259" key="6">
    <source>
        <dbReference type="Pfam" id="PF22244"/>
    </source>
</evidence>
<dbReference type="Gene3D" id="3.40.50.1820">
    <property type="entry name" value="alpha/beta hydrolase"/>
    <property type="match status" value="1"/>
</dbReference>
<evidence type="ECO:0000256" key="3">
    <source>
        <dbReference type="ARBA" id="ARBA00022801"/>
    </source>
</evidence>
<keyword evidence="2 5" id="KW-0732">Signal</keyword>
<name>A0ABV7YWY8_9BACT</name>
<accession>A0ABV7YWY8</accession>
<feature type="region of interest" description="Disordered" evidence="4">
    <location>
        <begin position="50"/>
        <end position="71"/>
    </location>
</feature>
<feature type="chain" id="PRO_5045534365" evidence="5">
    <location>
        <begin position="18"/>
        <end position="450"/>
    </location>
</feature>
<comment type="caution">
    <text evidence="7">The sequence shown here is derived from an EMBL/GenBank/DDBJ whole genome shotgun (WGS) entry which is preliminary data.</text>
</comment>
<proteinExistence type="predicted"/>
<sequence>MKKILILILVFQAFAQAQFGLTPAQRDSLNKRTAADYANMLTQIGIRADQLRRGPSGNPKDANAANSSEENVKPYTLPDALTFKNGRKVSTAKDWYSIRRGELIEDFETEMYGRLPKNIPTVKWQIVSIKDTTVGNFPIKEKLLKGIVDNSAYPNLKVEIELLVATPASAKEAVPIVMEFGWISSLWATEPTKAMSLIGSGEPTWKEQLLSKGWGYAILVPGSIQADNGAGLTEGIIGLTNKGAHRSPEDWGVLRAWAWGASRALDYLETDSDVISSKVAIEGLSRYGKAALVAMAFEQRFSLGFIGSSGAGGAKVLRRVFGEQIENLASSGEYHWFCGNFIKYASIKTQDDLPVDAHELIALCAPRPVFISAGSPFVEGQWIDAKGSFVGATNAGAVYTLFGKKGLKTSTFPQLGVALVEGDIAFRQHAGGHSTGPNWSTWIPWASKYW</sequence>
<evidence type="ECO:0000256" key="1">
    <source>
        <dbReference type="ARBA" id="ARBA00022487"/>
    </source>
</evidence>
<dbReference type="EMBL" id="JBHRYQ010000001">
    <property type="protein sequence ID" value="MFC3811367.1"/>
    <property type="molecule type" value="Genomic_DNA"/>
</dbReference>
<dbReference type="Pfam" id="PF22244">
    <property type="entry name" value="GCE_fung"/>
    <property type="match status" value="1"/>
</dbReference>
<keyword evidence="8" id="KW-1185">Reference proteome</keyword>
<evidence type="ECO:0000313" key="7">
    <source>
        <dbReference type="EMBL" id="MFC3811367.1"/>
    </source>
</evidence>
<evidence type="ECO:0000256" key="5">
    <source>
        <dbReference type="SAM" id="SignalP"/>
    </source>
</evidence>
<evidence type="ECO:0000313" key="8">
    <source>
        <dbReference type="Proteomes" id="UP001595616"/>
    </source>
</evidence>
<keyword evidence="3" id="KW-0378">Hydrolase</keyword>
<reference evidence="8" key="1">
    <citation type="journal article" date="2019" name="Int. J. Syst. Evol. Microbiol.">
        <title>The Global Catalogue of Microorganisms (GCM) 10K type strain sequencing project: providing services to taxonomists for standard genome sequencing and annotation.</title>
        <authorList>
            <consortium name="The Broad Institute Genomics Platform"/>
            <consortium name="The Broad Institute Genome Sequencing Center for Infectious Disease"/>
            <person name="Wu L."/>
            <person name="Ma J."/>
        </authorList>
    </citation>
    <scope>NUCLEOTIDE SEQUENCE [LARGE SCALE GENOMIC DNA]</scope>
    <source>
        <strain evidence="8">CECT 7956</strain>
    </source>
</reference>
<evidence type="ECO:0000256" key="4">
    <source>
        <dbReference type="SAM" id="MobiDB-lite"/>
    </source>
</evidence>
<dbReference type="RefSeq" id="WP_379838208.1">
    <property type="nucleotide sequence ID" value="NZ_JBHRYQ010000001.1"/>
</dbReference>
<dbReference type="Proteomes" id="UP001595616">
    <property type="component" value="Unassembled WGS sequence"/>
</dbReference>
<protein>
    <submittedName>
        <fullName evidence="7">Acetylxylan esterase</fullName>
    </submittedName>
</protein>
<keyword evidence="1" id="KW-0719">Serine esterase</keyword>
<organism evidence="7 8">
    <name type="scientific">Lacihabitans lacunae</name>
    <dbReference type="NCBI Taxonomy" id="1028214"/>
    <lineage>
        <taxon>Bacteria</taxon>
        <taxon>Pseudomonadati</taxon>
        <taxon>Bacteroidota</taxon>
        <taxon>Cytophagia</taxon>
        <taxon>Cytophagales</taxon>
        <taxon>Leadbetterellaceae</taxon>
        <taxon>Lacihabitans</taxon>
    </lineage>
</organism>
<feature type="domain" description="4-O-methyl-glucuronoyl methylesterase-like" evidence="6">
    <location>
        <begin position="248"/>
        <end position="403"/>
    </location>
</feature>